<dbReference type="Proteomes" id="UP001230685">
    <property type="component" value="Unassembled WGS sequence"/>
</dbReference>
<reference evidence="2 3" key="1">
    <citation type="submission" date="2023-07" db="EMBL/GenBank/DDBJ databases">
        <authorList>
            <person name="Kim M.K."/>
        </authorList>
    </citation>
    <scope>NUCLEOTIDE SEQUENCE [LARGE SCALE GENOMIC DNA]</scope>
    <source>
        <strain evidence="2 3">KR1UV-12</strain>
    </source>
</reference>
<evidence type="ECO:0000256" key="1">
    <source>
        <dbReference type="SAM" id="MobiDB-lite"/>
    </source>
</evidence>
<dbReference type="RefSeq" id="WP_305171845.1">
    <property type="nucleotide sequence ID" value="NZ_JAUUDS010000001.1"/>
</dbReference>
<dbReference type="EMBL" id="JAUUDS010000001">
    <property type="protein sequence ID" value="MDP1026290.1"/>
    <property type="molecule type" value="Genomic_DNA"/>
</dbReference>
<feature type="region of interest" description="Disordered" evidence="1">
    <location>
        <begin position="125"/>
        <end position="149"/>
    </location>
</feature>
<feature type="compositionally biased region" description="Acidic residues" evidence="1">
    <location>
        <begin position="100"/>
        <end position="113"/>
    </location>
</feature>
<proteinExistence type="predicted"/>
<gene>
    <name evidence="2" type="ORF">Q5H91_03625</name>
</gene>
<evidence type="ECO:0008006" key="4">
    <source>
        <dbReference type="Google" id="ProtNLM"/>
    </source>
</evidence>
<keyword evidence="3" id="KW-1185">Reference proteome</keyword>
<feature type="compositionally biased region" description="Basic residues" evidence="1">
    <location>
        <begin position="136"/>
        <end position="149"/>
    </location>
</feature>
<accession>A0ABT9EH39</accession>
<evidence type="ECO:0000313" key="2">
    <source>
        <dbReference type="EMBL" id="MDP1026290.1"/>
    </source>
</evidence>
<evidence type="ECO:0000313" key="3">
    <source>
        <dbReference type="Proteomes" id="UP001230685"/>
    </source>
</evidence>
<comment type="caution">
    <text evidence="2">The sequence shown here is derived from an EMBL/GenBank/DDBJ whole genome shotgun (WGS) entry which is preliminary data.</text>
</comment>
<name>A0ABT9EH39_9SPHN</name>
<feature type="compositionally biased region" description="Basic and acidic residues" evidence="1">
    <location>
        <begin position="66"/>
        <end position="76"/>
    </location>
</feature>
<organism evidence="2 3">
    <name type="scientific">Sphingomonas aurea</name>
    <dbReference type="NCBI Taxonomy" id="3063994"/>
    <lineage>
        <taxon>Bacteria</taxon>
        <taxon>Pseudomonadati</taxon>
        <taxon>Pseudomonadota</taxon>
        <taxon>Alphaproteobacteria</taxon>
        <taxon>Sphingomonadales</taxon>
        <taxon>Sphingomonadaceae</taxon>
        <taxon>Sphingomonas</taxon>
    </lineage>
</organism>
<feature type="region of interest" description="Disordered" evidence="1">
    <location>
        <begin position="66"/>
        <end position="113"/>
    </location>
</feature>
<protein>
    <recommendedName>
        <fullName evidence="4">DUF551 domain-containing protein</fullName>
    </recommendedName>
</protein>
<sequence>MEVYLVRLKDGEPNAREIVGIFAAETMGQLFWMVDECCSPDECECQIIGPGGLYWERFTGQVVPRTKDPDWDKLPDDWSELPPAPTLTGEWEDRFRPSNDEEWEPVLWPEDEDLDDVDLEAELTEAAELTPLPPRAPRRRVAVQRPRSR</sequence>